<evidence type="ECO:0000313" key="2">
    <source>
        <dbReference type="Proteomes" id="UP000006329"/>
    </source>
</evidence>
<dbReference type="Proteomes" id="UP000006329">
    <property type="component" value="Unassembled WGS sequence"/>
</dbReference>
<proteinExistence type="predicted"/>
<organism evidence="1 2">
    <name type="scientific">Leptospira santarosai str. MOR084</name>
    <dbReference type="NCBI Taxonomy" id="1049984"/>
    <lineage>
        <taxon>Bacteria</taxon>
        <taxon>Pseudomonadati</taxon>
        <taxon>Spirochaetota</taxon>
        <taxon>Spirochaetia</taxon>
        <taxon>Leptospirales</taxon>
        <taxon>Leptospiraceae</taxon>
        <taxon>Leptospira</taxon>
    </lineage>
</organism>
<keyword evidence="2" id="KW-1185">Reference proteome</keyword>
<dbReference type="InterPro" id="IPR011455">
    <property type="entry name" value="DUF1561"/>
</dbReference>
<protein>
    <submittedName>
        <fullName evidence="1">PF07598 family protein</fullName>
    </submittedName>
</protein>
<accession>A0A0E2BLM1</accession>
<dbReference type="EMBL" id="AHON02000001">
    <property type="protein sequence ID" value="EKO35852.1"/>
    <property type="molecule type" value="Genomic_DNA"/>
</dbReference>
<gene>
    <name evidence="1" type="ORF">LEP1GSC179_0225</name>
</gene>
<sequence>MSRRIVLIVILLVSVGVDFSYGVNPALIDIISNAVPPSIIQRPTDKPKDEPIKVVVSGGTYCYAPVFSGGESYINIRQCWEQDVANARYDVFQRISYYIHNTWLCITAPENVVRGETNWDYVNLRPCTINDPLQRWIVKDGAFWSANGRYRLKETTGWYVYISKNSKDKYDHTLDSSMDDWVKTVATPGNISILTSIAWNLGKDRYFVHLGGSGKNTTPIYYNPENGHLALYNLTSGLLSCMSSQVGNYNWNWVHWTWCNDTLSGKDNPTYWNVSLETEEGGMITDYKDNILRVTRYGPNWGAVYAVKPSYLDKDTTNSPTSVFVVDRDLLDWTRYTASNLGKTELYCPAPGKSLVYKKVKNTLPPGFELSDDWIRRLYEISMSAAPGSGMIRGVCGVCLLHSFQVLAELQEYHSRGPLQEGGYFFDTARNIDPFISFGQRYPLLNTALIDIPRVYGPVVNNSNRRLALISAVTMLPQYSWTLSRDASTMPDILSYITTLINSPPGSAWLALLRRRRPDGTAGSHAVPVIRTPQGVVVIPTATTNLTLDLYRQALTPSTDPNQIVRNLEARPDRTLVRLTMVELGQMYHNTFDSMVSNMNCSGEGEDRRGTGEFPTSASVNRCASDRCALPF</sequence>
<dbReference type="RefSeq" id="WP_004475697.1">
    <property type="nucleotide sequence ID" value="NZ_AHON02000001.1"/>
</dbReference>
<dbReference type="Pfam" id="PF07598">
    <property type="entry name" value="DUF1561"/>
    <property type="match status" value="1"/>
</dbReference>
<dbReference type="AlphaFoldDB" id="A0A0E2BLM1"/>
<comment type="caution">
    <text evidence="1">The sequence shown here is derived from an EMBL/GenBank/DDBJ whole genome shotgun (WGS) entry which is preliminary data.</text>
</comment>
<name>A0A0E2BLM1_9LEPT</name>
<reference evidence="1" key="1">
    <citation type="submission" date="2012-10" db="EMBL/GenBank/DDBJ databases">
        <authorList>
            <person name="Harkins D.M."/>
            <person name="Durkin A.S."/>
            <person name="Brinkac L.M."/>
            <person name="Haft D.H."/>
            <person name="Selengut J.D."/>
            <person name="Sanka R."/>
            <person name="DePew J."/>
            <person name="Purushe J."/>
            <person name="Matthias M.A."/>
            <person name="Vinetz J.M."/>
            <person name="Sutton G.G."/>
            <person name="Nierman W.C."/>
            <person name="Fouts D.E."/>
        </authorList>
    </citation>
    <scope>NUCLEOTIDE SEQUENCE [LARGE SCALE GENOMIC DNA]</scope>
    <source>
        <strain evidence="1">MOR084</strain>
    </source>
</reference>
<evidence type="ECO:0000313" key="1">
    <source>
        <dbReference type="EMBL" id="EKO35852.1"/>
    </source>
</evidence>